<dbReference type="InterPro" id="IPR037045">
    <property type="entry name" value="S8pro/Inhibitor_I9_sf"/>
</dbReference>
<dbReference type="GO" id="GO:0006397">
    <property type="term" value="P:mRNA processing"/>
    <property type="evidence" value="ECO:0007669"/>
    <property type="project" value="UniProtKB-KW"/>
</dbReference>
<proteinExistence type="predicted"/>
<evidence type="ECO:0000256" key="2">
    <source>
        <dbReference type="ARBA" id="ARBA00022946"/>
    </source>
</evidence>
<evidence type="ECO:0000259" key="3">
    <source>
        <dbReference type="Pfam" id="PF21864"/>
    </source>
</evidence>
<dbReference type="Gene3D" id="3.30.70.80">
    <property type="entry name" value="Peptidase S8 propeptide/proteinase inhibitor I9"/>
    <property type="match status" value="1"/>
</dbReference>
<protein>
    <recommendedName>
        <fullName evidence="3">MORF/ORRM1/DAG-like MORF domain-containing protein</fullName>
    </recommendedName>
</protein>
<evidence type="ECO:0000313" key="4">
    <source>
        <dbReference type="EMBL" id="RXI03999.1"/>
    </source>
</evidence>
<comment type="caution">
    <text evidence="4">The sequence shown here is derived from an EMBL/GenBank/DDBJ whole genome shotgun (WGS) entry which is preliminary data.</text>
</comment>
<name>A0A498K6V0_MALDO</name>
<dbReference type="InterPro" id="IPR039206">
    <property type="entry name" value="MORF/ORRM1/DAG-like"/>
</dbReference>
<dbReference type="Proteomes" id="UP000290289">
    <property type="component" value="Chromosome 3"/>
</dbReference>
<dbReference type="EMBL" id="RDQH01000329">
    <property type="protein sequence ID" value="RXI03999.1"/>
    <property type="molecule type" value="Genomic_DNA"/>
</dbReference>
<sequence>MVQTLVRAIAVAAATATSRHPTISLLIPKLLFSTSKLTNPPSIPSLMLGRRSLAPPTHDVRFPSATTRYTPICCGVKSCSKFGRPPEDMELVHQGWDYWWIVMEKPGGECDPIDYYAETLAKVVGVSLEVAKKKIYKVYYGWSSGFFCKIDELTARKFEGLPGVLETFPDPDMADD</sequence>
<dbReference type="Pfam" id="PF21864">
    <property type="entry name" value="MORF_dom"/>
    <property type="match status" value="1"/>
</dbReference>
<reference evidence="4 5" key="1">
    <citation type="submission" date="2018-10" db="EMBL/GenBank/DDBJ databases">
        <title>A high-quality apple genome assembly.</title>
        <authorList>
            <person name="Hu J."/>
        </authorList>
    </citation>
    <scope>NUCLEOTIDE SEQUENCE [LARGE SCALE GENOMIC DNA]</scope>
    <source>
        <strain evidence="5">cv. HFTH1</strain>
        <tissue evidence="4">Young leaf</tissue>
    </source>
</reference>
<dbReference type="PANTHER" id="PTHR31346:SF7">
    <property type="entry name" value="MULTIPLE ORGANELLAR RNA EDITING FACTOR 2, CHLOROPLASTIC-RELATED"/>
    <property type="match status" value="1"/>
</dbReference>
<gene>
    <name evidence="4" type="ORF">DVH24_038273</name>
</gene>
<keyword evidence="2" id="KW-0809">Transit peptide</keyword>
<dbReference type="GO" id="GO:0016554">
    <property type="term" value="P:cytidine to uridine editing"/>
    <property type="evidence" value="ECO:0007669"/>
    <property type="project" value="InterPro"/>
</dbReference>
<evidence type="ECO:0000256" key="1">
    <source>
        <dbReference type="ARBA" id="ARBA00022664"/>
    </source>
</evidence>
<keyword evidence="1" id="KW-0507">mRNA processing</keyword>
<dbReference type="InterPro" id="IPR054059">
    <property type="entry name" value="MORF/ORRM1/DAG-like_MORF"/>
</dbReference>
<dbReference type="GO" id="GO:0080156">
    <property type="term" value="P:mitochondrial mRNA modification"/>
    <property type="evidence" value="ECO:0007669"/>
    <property type="project" value="TreeGrafter"/>
</dbReference>
<accession>A0A498K6V0</accession>
<keyword evidence="5" id="KW-1185">Reference proteome</keyword>
<dbReference type="AlphaFoldDB" id="A0A498K6V0"/>
<evidence type="ECO:0000313" key="5">
    <source>
        <dbReference type="Proteomes" id="UP000290289"/>
    </source>
</evidence>
<organism evidence="4 5">
    <name type="scientific">Malus domestica</name>
    <name type="common">Apple</name>
    <name type="synonym">Pyrus malus</name>
    <dbReference type="NCBI Taxonomy" id="3750"/>
    <lineage>
        <taxon>Eukaryota</taxon>
        <taxon>Viridiplantae</taxon>
        <taxon>Streptophyta</taxon>
        <taxon>Embryophyta</taxon>
        <taxon>Tracheophyta</taxon>
        <taxon>Spermatophyta</taxon>
        <taxon>Magnoliopsida</taxon>
        <taxon>eudicotyledons</taxon>
        <taxon>Gunneridae</taxon>
        <taxon>Pentapetalae</taxon>
        <taxon>rosids</taxon>
        <taxon>fabids</taxon>
        <taxon>Rosales</taxon>
        <taxon>Rosaceae</taxon>
        <taxon>Amygdaloideae</taxon>
        <taxon>Maleae</taxon>
        <taxon>Malus</taxon>
    </lineage>
</organism>
<dbReference type="GO" id="GO:0005739">
    <property type="term" value="C:mitochondrion"/>
    <property type="evidence" value="ECO:0007669"/>
    <property type="project" value="TreeGrafter"/>
</dbReference>
<dbReference type="PANTHER" id="PTHR31346">
    <property type="entry name" value="MULTIPLE ORGANELLAR RNA EDITING FACTOR 2, CHLOROPLASTIC-RELATED-RELATED"/>
    <property type="match status" value="1"/>
</dbReference>
<feature type="domain" description="MORF/ORRM1/DAG-like MORF" evidence="3">
    <location>
        <begin position="98"/>
        <end position="174"/>
    </location>
</feature>